<gene>
    <name evidence="1" type="ORF">EGH24_01015</name>
</gene>
<dbReference type="RefSeq" id="WP_142978311.1">
    <property type="nucleotide sequence ID" value="NZ_RKLU01000001.1"/>
</dbReference>
<reference evidence="1" key="1">
    <citation type="submission" date="2019-02" db="EMBL/GenBank/DDBJ databases">
        <title>Halonotius sp. a new haloarchaeum isolated from saline soil.</title>
        <authorList>
            <person name="Duran-Viseras A."/>
            <person name="Sanchez-Porro C."/>
            <person name="Ventosa A."/>
        </authorList>
    </citation>
    <scope>NUCLEOTIDE SEQUENCE</scope>
    <source>
        <strain evidence="1">F15B</strain>
    </source>
</reference>
<evidence type="ECO:0000313" key="2">
    <source>
        <dbReference type="Proteomes" id="UP000705823"/>
    </source>
</evidence>
<keyword evidence="2" id="KW-1185">Reference proteome</keyword>
<sequence length="159" mass="17129">MPTRRDTVLALGTTVTLAGCSGVLPETEPNVPTSDDIDRTFEDAEVEVRDPELEIQGNIVAIDVSVTIANNSSESRRIRVRAQVFDEAELYNGGSTTINVPAESEVTENIGIGEITFADSADGQRLTRLIVAAKVGDFDSEFQPIAVYTGEEVRELAAE</sequence>
<dbReference type="AlphaFoldDB" id="A0A8J8PDP3"/>
<dbReference type="EMBL" id="RKLU01000001">
    <property type="protein sequence ID" value="TQQ83405.1"/>
    <property type="molecule type" value="Genomic_DNA"/>
</dbReference>
<name>A0A8J8PDP3_9EURY</name>
<evidence type="ECO:0000313" key="1">
    <source>
        <dbReference type="EMBL" id="TQQ83405.1"/>
    </source>
</evidence>
<protein>
    <submittedName>
        <fullName evidence="1">Uncharacterized protein</fullName>
    </submittedName>
</protein>
<accession>A0A8J8PDP3</accession>
<dbReference type="Proteomes" id="UP000705823">
    <property type="component" value="Unassembled WGS sequence"/>
</dbReference>
<dbReference type="PROSITE" id="PS51257">
    <property type="entry name" value="PROKAR_LIPOPROTEIN"/>
    <property type="match status" value="1"/>
</dbReference>
<dbReference type="OrthoDB" id="339576at2157"/>
<proteinExistence type="predicted"/>
<comment type="caution">
    <text evidence="1">The sequence shown here is derived from an EMBL/GenBank/DDBJ whole genome shotgun (WGS) entry which is preliminary data.</text>
</comment>
<organism evidence="1 2">
    <name type="scientific">Halonotius terrestris</name>
    <dbReference type="NCBI Taxonomy" id="2487750"/>
    <lineage>
        <taxon>Archaea</taxon>
        <taxon>Methanobacteriati</taxon>
        <taxon>Methanobacteriota</taxon>
        <taxon>Stenosarchaea group</taxon>
        <taxon>Halobacteria</taxon>
        <taxon>Halobacteriales</taxon>
        <taxon>Haloferacaceae</taxon>
        <taxon>Halonotius</taxon>
    </lineage>
</organism>